<name>A0A2G6KJY2_9BACT</name>
<feature type="short sequence motif" description="Important for interaction with partner proteins" evidence="2">
    <location>
        <begin position="163"/>
        <end position="168"/>
    </location>
</feature>
<reference evidence="5 6" key="1">
    <citation type="submission" date="2017-10" db="EMBL/GenBank/DDBJ databases">
        <title>Novel microbial diversity and functional potential in the marine mammal oral microbiome.</title>
        <authorList>
            <person name="Dudek N.K."/>
            <person name="Sun C.L."/>
            <person name="Burstein D."/>
            <person name="Kantor R.S."/>
            <person name="Aliaga Goltsman D.S."/>
            <person name="Bik E.M."/>
            <person name="Thomas B.C."/>
            <person name="Banfield J.F."/>
            <person name="Relman D.A."/>
        </authorList>
    </citation>
    <scope>NUCLEOTIDE SEQUENCE [LARGE SCALE GENOMIC DNA]</scope>
    <source>
        <strain evidence="5">DOLJORAL78_47_16</strain>
    </source>
</reference>
<keyword evidence="2" id="KW-0235">DNA replication</keyword>
<dbReference type="HAMAP" id="MF_00984">
    <property type="entry name" value="SSB"/>
    <property type="match status" value="1"/>
</dbReference>
<dbReference type="Gene3D" id="2.40.50.140">
    <property type="entry name" value="Nucleic acid-binding proteins"/>
    <property type="match status" value="1"/>
</dbReference>
<keyword evidence="1 2" id="KW-0238">DNA-binding</keyword>
<sequence>MAGKSLNKVQLIGNLGADPELRYTSSGTAVATINLATNERYKPANSDEWQDRTEWHRVVLWGRLAEIAGEYLAKGRQAYIEGRLQTRSWEDRDGNKRYTTEIVAQDLILLSGRGDSAPSGYYPPHPAETYAAPPSPGSPQAAPATPTHTGPPTASSAPAAPPEDDIPF</sequence>
<dbReference type="PROSITE" id="PS50935">
    <property type="entry name" value="SSB"/>
    <property type="match status" value="1"/>
</dbReference>
<keyword evidence="2" id="KW-0227">DNA damage</keyword>
<feature type="compositionally biased region" description="Low complexity" evidence="4">
    <location>
        <begin position="138"/>
        <end position="158"/>
    </location>
</feature>
<comment type="caution">
    <text evidence="2">Lacks conserved residue(s) required for the propagation of feature annotation.</text>
</comment>
<dbReference type="EMBL" id="PDSK01000029">
    <property type="protein sequence ID" value="PIE35954.1"/>
    <property type="molecule type" value="Genomic_DNA"/>
</dbReference>
<dbReference type="Proteomes" id="UP000230821">
    <property type="component" value="Unassembled WGS sequence"/>
</dbReference>
<accession>A0A2G6KJY2</accession>
<evidence type="ECO:0000313" key="6">
    <source>
        <dbReference type="Proteomes" id="UP000230821"/>
    </source>
</evidence>
<comment type="subunit">
    <text evidence="2">Homotetramer.</text>
</comment>
<dbReference type="GO" id="GO:0009295">
    <property type="term" value="C:nucleoid"/>
    <property type="evidence" value="ECO:0007669"/>
    <property type="project" value="TreeGrafter"/>
</dbReference>
<dbReference type="InterPro" id="IPR000424">
    <property type="entry name" value="Primosome_PriB/ssb"/>
</dbReference>
<dbReference type="PANTHER" id="PTHR10302:SF27">
    <property type="entry name" value="SINGLE-STRANDED DNA-BINDING PROTEIN"/>
    <property type="match status" value="1"/>
</dbReference>
<evidence type="ECO:0000256" key="4">
    <source>
        <dbReference type="SAM" id="MobiDB-lite"/>
    </source>
</evidence>
<protein>
    <recommendedName>
        <fullName evidence="2 3">Single-stranded DNA-binding protein</fullName>
        <shortName evidence="2">SSB</shortName>
    </recommendedName>
</protein>
<evidence type="ECO:0000313" key="5">
    <source>
        <dbReference type="EMBL" id="PIE35954.1"/>
    </source>
</evidence>
<dbReference type="GO" id="GO:0006310">
    <property type="term" value="P:DNA recombination"/>
    <property type="evidence" value="ECO:0007669"/>
    <property type="project" value="UniProtKB-UniRule"/>
</dbReference>
<dbReference type="GO" id="GO:0003697">
    <property type="term" value="F:single-stranded DNA binding"/>
    <property type="evidence" value="ECO:0007669"/>
    <property type="project" value="UniProtKB-UniRule"/>
</dbReference>
<dbReference type="Pfam" id="PF00436">
    <property type="entry name" value="SSB"/>
    <property type="match status" value="1"/>
</dbReference>
<dbReference type="CDD" id="cd04496">
    <property type="entry name" value="SSB_OBF"/>
    <property type="match status" value="1"/>
</dbReference>
<evidence type="ECO:0000256" key="2">
    <source>
        <dbReference type="HAMAP-Rule" id="MF_00984"/>
    </source>
</evidence>
<dbReference type="AlphaFoldDB" id="A0A2G6KJY2"/>
<dbReference type="GO" id="GO:0006281">
    <property type="term" value="P:DNA repair"/>
    <property type="evidence" value="ECO:0007669"/>
    <property type="project" value="UniProtKB-UniRule"/>
</dbReference>
<keyword evidence="2" id="KW-0233">DNA recombination</keyword>
<keyword evidence="2" id="KW-0234">DNA repair</keyword>
<organism evidence="5 6">
    <name type="scientific">candidate division KSB3 bacterium</name>
    <dbReference type="NCBI Taxonomy" id="2044937"/>
    <lineage>
        <taxon>Bacteria</taxon>
        <taxon>candidate division KSB3</taxon>
    </lineage>
</organism>
<dbReference type="InterPro" id="IPR012340">
    <property type="entry name" value="NA-bd_OB-fold"/>
</dbReference>
<evidence type="ECO:0000256" key="3">
    <source>
        <dbReference type="RuleBase" id="RU000524"/>
    </source>
</evidence>
<dbReference type="InterPro" id="IPR011344">
    <property type="entry name" value="ssDNA-bd"/>
</dbReference>
<dbReference type="PANTHER" id="PTHR10302">
    <property type="entry name" value="SINGLE-STRANDED DNA-BINDING PROTEIN"/>
    <property type="match status" value="1"/>
</dbReference>
<feature type="region of interest" description="Disordered" evidence="4">
    <location>
        <begin position="116"/>
        <end position="168"/>
    </location>
</feature>
<proteinExistence type="inferred from homology"/>
<dbReference type="GO" id="GO:0006260">
    <property type="term" value="P:DNA replication"/>
    <property type="evidence" value="ECO:0007669"/>
    <property type="project" value="UniProtKB-UniRule"/>
</dbReference>
<evidence type="ECO:0000256" key="1">
    <source>
        <dbReference type="ARBA" id="ARBA00023125"/>
    </source>
</evidence>
<dbReference type="NCBIfam" id="TIGR00621">
    <property type="entry name" value="ssb"/>
    <property type="match status" value="1"/>
</dbReference>
<comment type="function">
    <text evidence="2">Plays an important role in DNA replication, recombination and repair. Binds to ssDNA and to an array of partner proteins to recruit them to their sites of action during DNA metabolism.</text>
</comment>
<dbReference type="SUPFAM" id="SSF50249">
    <property type="entry name" value="Nucleic acid-binding proteins"/>
    <property type="match status" value="1"/>
</dbReference>
<comment type="caution">
    <text evidence="5">The sequence shown here is derived from an EMBL/GenBank/DDBJ whole genome shotgun (WGS) entry which is preliminary data.</text>
</comment>
<gene>
    <name evidence="5" type="ORF">CSA56_02095</name>
</gene>